<evidence type="ECO:0000256" key="8">
    <source>
        <dbReference type="ARBA" id="ARBA00022989"/>
    </source>
</evidence>
<proteinExistence type="inferred from homology"/>
<dbReference type="GO" id="GO:0005886">
    <property type="term" value="C:plasma membrane"/>
    <property type="evidence" value="ECO:0007669"/>
    <property type="project" value="UniProtKB-SubCell"/>
</dbReference>
<dbReference type="GO" id="GO:0008360">
    <property type="term" value="P:regulation of cell shape"/>
    <property type="evidence" value="ECO:0007669"/>
    <property type="project" value="UniProtKB-KW"/>
</dbReference>
<keyword evidence="7 14" id="KW-0378">Hydrolase</keyword>
<dbReference type="EMBL" id="CAACVI010000012">
    <property type="protein sequence ID" value="VEN73688.1"/>
    <property type="molecule type" value="Genomic_DNA"/>
</dbReference>
<dbReference type="PANTHER" id="PTHR30622:SF2">
    <property type="entry name" value="UNDECAPRENYL-DIPHOSPHATASE"/>
    <property type="match status" value="1"/>
</dbReference>
<evidence type="ECO:0000256" key="7">
    <source>
        <dbReference type="ARBA" id="ARBA00022801"/>
    </source>
</evidence>
<sequence>MDMLKAVALGALQGATEFLPVSSSGHLVIFQTIFGLESPEVFFDVCLHLGTLAAVVFFFRKDLWGMAASFFTLLWLAARKKTPLSKIWEDEKARMALLVALGSVPTAAIGLLLNPVVERLFSSIFIAGAMLAVTGCLLWFSGKVDGKTPRRRELSVKDALVMGVVQGLAIVPGISRSGSTIAAGLFLGLDGEKAARYSFLLSVPAVIGAGILSAGSFGPDSAFSVSAVLWGTAAAAGVGYAALAFLMRLVRRGRLSAFAPYCWLMALASMALGFSG</sequence>
<name>A0A484HEQ3_9BACT</name>
<comment type="subcellular location">
    <subcellularLocation>
        <location evidence="1 14">Cell membrane</location>
        <topology evidence="1 14">Multi-pass membrane protein</topology>
    </subcellularLocation>
</comment>
<dbReference type="GO" id="GO:0009252">
    <property type="term" value="P:peptidoglycan biosynthetic process"/>
    <property type="evidence" value="ECO:0007669"/>
    <property type="project" value="UniProtKB-KW"/>
</dbReference>
<keyword evidence="14" id="KW-0961">Cell wall biogenesis/degradation</keyword>
<keyword evidence="9 14" id="KW-0472">Membrane</keyword>
<evidence type="ECO:0000256" key="5">
    <source>
        <dbReference type="ARBA" id="ARBA00022475"/>
    </source>
</evidence>
<feature type="transmembrane region" description="Helical" evidence="14">
    <location>
        <begin position="223"/>
        <end position="246"/>
    </location>
</feature>
<feature type="transmembrane region" description="Helical" evidence="14">
    <location>
        <begin position="93"/>
        <end position="113"/>
    </location>
</feature>
<keyword evidence="14" id="KW-0133">Cell shape</keyword>
<evidence type="ECO:0000256" key="12">
    <source>
        <dbReference type="ARBA" id="ARBA00032932"/>
    </source>
</evidence>
<keyword evidence="8 14" id="KW-1133">Transmembrane helix</keyword>
<protein>
    <recommendedName>
        <fullName evidence="4 14">Undecaprenyl-diphosphatase</fullName>
        <ecNumber evidence="3 14">3.6.1.27</ecNumber>
    </recommendedName>
    <alternativeName>
        <fullName evidence="12 14">Bacitracin resistance protein</fullName>
    </alternativeName>
    <alternativeName>
        <fullName evidence="11 14">Undecaprenyl pyrophosphate phosphatase</fullName>
    </alternativeName>
</protein>
<dbReference type="InterPro" id="IPR003824">
    <property type="entry name" value="UppP"/>
</dbReference>
<keyword evidence="5 14" id="KW-1003">Cell membrane</keyword>
<evidence type="ECO:0000256" key="14">
    <source>
        <dbReference type="HAMAP-Rule" id="MF_01006"/>
    </source>
</evidence>
<feature type="transmembrane region" description="Helical" evidence="14">
    <location>
        <begin position="199"/>
        <end position="217"/>
    </location>
</feature>
<feature type="transmembrane region" description="Helical" evidence="14">
    <location>
        <begin position="63"/>
        <end position="78"/>
    </location>
</feature>
<evidence type="ECO:0000256" key="9">
    <source>
        <dbReference type="ARBA" id="ARBA00023136"/>
    </source>
</evidence>
<comment type="similarity">
    <text evidence="2 14">Belongs to the UppP family.</text>
</comment>
<evidence type="ECO:0000256" key="13">
    <source>
        <dbReference type="ARBA" id="ARBA00047594"/>
    </source>
</evidence>
<gene>
    <name evidence="14 15" type="primary">uppP</name>
    <name evidence="15" type="ORF">EPICR_20155</name>
</gene>
<dbReference type="GO" id="GO:0046677">
    <property type="term" value="P:response to antibiotic"/>
    <property type="evidence" value="ECO:0007669"/>
    <property type="project" value="UniProtKB-UniRule"/>
</dbReference>
<keyword evidence="14" id="KW-0573">Peptidoglycan synthesis</keyword>
<evidence type="ECO:0000256" key="11">
    <source>
        <dbReference type="ARBA" id="ARBA00032707"/>
    </source>
</evidence>
<dbReference type="PANTHER" id="PTHR30622">
    <property type="entry name" value="UNDECAPRENYL-DIPHOSPHATASE"/>
    <property type="match status" value="1"/>
</dbReference>
<evidence type="ECO:0000256" key="3">
    <source>
        <dbReference type="ARBA" id="ARBA00012374"/>
    </source>
</evidence>
<evidence type="ECO:0000313" key="15">
    <source>
        <dbReference type="EMBL" id="VEN73688.1"/>
    </source>
</evidence>
<dbReference type="EC" id="3.6.1.27" evidence="3 14"/>
<evidence type="ECO:0000256" key="1">
    <source>
        <dbReference type="ARBA" id="ARBA00004651"/>
    </source>
</evidence>
<dbReference type="GO" id="GO:0071555">
    <property type="term" value="P:cell wall organization"/>
    <property type="evidence" value="ECO:0007669"/>
    <property type="project" value="UniProtKB-KW"/>
</dbReference>
<keyword evidence="6 14" id="KW-0812">Transmembrane</keyword>
<dbReference type="HAMAP" id="MF_01006">
    <property type="entry name" value="Undec_diphosphatase"/>
    <property type="match status" value="1"/>
</dbReference>
<dbReference type="Pfam" id="PF02673">
    <property type="entry name" value="BacA"/>
    <property type="match status" value="1"/>
</dbReference>
<evidence type="ECO:0000256" key="2">
    <source>
        <dbReference type="ARBA" id="ARBA00010621"/>
    </source>
</evidence>
<reference evidence="15" key="1">
    <citation type="submission" date="2019-01" db="EMBL/GenBank/DDBJ databases">
        <authorList>
            <consortium name="Genoscope - CEA"/>
            <person name="William W."/>
        </authorList>
    </citation>
    <scope>NUCLEOTIDE SEQUENCE</scope>
    <source>
        <strain evidence="15">CR-1</strain>
    </source>
</reference>
<comment type="catalytic activity">
    <reaction evidence="13 14">
        <text>di-trans,octa-cis-undecaprenyl diphosphate + H2O = di-trans,octa-cis-undecaprenyl phosphate + phosphate + H(+)</text>
        <dbReference type="Rhea" id="RHEA:28094"/>
        <dbReference type="ChEBI" id="CHEBI:15377"/>
        <dbReference type="ChEBI" id="CHEBI:15378"/>
        <dbReference type="ChEBI" id="CHEBI:43474"/>
        <dbReference type="ChEBI" id="CHEBI:58405"/>
        <dbReference type="ChEBI" id="CHEBI:60392"/>
        <dbReference type="EC" id="3.6.1.27"/>
    </reaction>
</comment>
<dbReference type="AlphaFoldDB" id="A0A484HEQ3"/>
<keyword evidence="10 14" id="KW-0046">Antibiotic resistance</keyword>
<accession>A0A484HEQ3</accession>
<feature type="transmembrane region" description="Helical" evidence="14">
    <location>
        <begin position="160"/>
        <end position="187"/>
    </location>
</feature>
<dbReference type="GO" id="GO:0050380">
    <property type="term" value="F:undecaprenyl-diphosphatase activity"/>
    <property type="evidence" value="ECO:0007669"/>
    <property type="project" value="UniProtKB-UniRule"/>
</dbReference>
<evidence type="ECO:0000256" key="10">
    <source>
        <dbReference type="ARBA" id="ARBA00023251"/>
    </source>
</evidence>
<comment type="function">
    <text evidence="14">Catalyzes the dephosphorylation of undecaprenyl diphosphate (UPP). Confers resistance to bacitracin.</text>
</comment>
<evidence type="ECO:0000256" key="6">
    <source>
        <dbReference type="ARBA" id="ARBA00022692"/>
    </source>
</evidence>
<comment type="miscellaneous">
    <text evidence="14">Bacitracin is thought to be involved in the inhibition of peptidoglycan synthesis by sequestering undecaprenyl diphosphate, thereby reducing the pool of lipid carrier available.</text>
</comment>
<evidence type="ECO:0000256" key="4">
    <source>
        <dbReference type="ARBA" id="ARBA00021581"/>
    </source>
</evidence>
<organism evidence="15">
    <name type="scientific">uncultured Desulfobacteraceae bacterium</name>
    <dbReference type="NCBI Taxonomy" id="218296"/>
    <lineage>
        <taxon>Bacteria</taxon>
        <taxon>Pseudomonadati</taxon>
        <taxon>Thermodesulfobacteriota</taxon>
        <taxon>Desulfobacteria</taxon>
        <taxon>Desulfobacterales</taxon>
        <taxon>Desulfobacteraceae</taxon>
        <taxon>environmental samples</taxon>
    </lineage>
</organism>
<feature type="transmembrane region" description="Helical" evidence="14">
    <location>
        <begin position="258"/>
        <end position="275"/>
    </location>
</feature>
<feature type="transmembrane region" description="Helical" evidence="14">
    <location>
        <begin position="120"/>
        <end position="140"/>
    </location>
</feature>